<dbReference type="Proteomes" id="UP001432027">
    <property type="component" value="Unassembled WGS sequence"/>
</dbReference>
<accession>A0AAV5UPI4</accession>
<keyword evidence="4 5" id="KW-0067">ATP-binding</keyword>
<organism evidence="7 8">
    <name type="scientific">Pristionchus entomophagus</name>
    <dbReference type="NCBI Taxonomy" id="358040"/>
    <lineage>
        <taxon>Eukaryota</taxon>
        <taxon>Metazoa</taxon>
        <taxon>Ecdysozoa</taxon>
        <taxon>Nematoda</taxon>
        <taxon>Chromadorea</taxon>
        <taxon>Rhabditida</taxon>
        <taxon>Rhabditina</taxon>
        <taxon>Diplogasteromorpha</taxon>
        <taxon>Diplogasteroidea</taxon>
        <taxon>Neodiplogasteridae</taxon>
        <taxon>Pristionchus</taxon>
    </lineage>
</organism>
<dbReference type="PANTHER" id="PTHR11042:SF91">
    <property type="entry name" value="EUKARYOTIC TRANSLATION INITIATION FACTOR 2-ALPHA KINASE"/>
    <property type="match status" value="1"/>
</dbReference>
<dbReference type="PROSITE" id="PS50011">
    <property type="entry name" value="PROTEIN_KINASE_DOM"/>
    <property type="match status" value="1"/>
</dbReference>
<evidence type="ECO:0000256" key="3">
    <source>
        <dbReference type="ARBA" id="ARBA00022777"/>
    </source>
</evidence>
<comment type="caution">
    <text evidence="7">The sequence shown here is derived from an EMBL/GenBank/DDBJ whole genome shotgun (WGS) entry which is preliminary data.</text>
</comment>
<evidence type="ECO:0000259" key="6">
    <source>
        <dbReference type="PROSITE" id="PS50011"/>
    </source>
</evidence>
<keyword evidence="8" id="KW-1185">Reference proteome</keyword>
<feature type="domain" description="Protein kinase" evidence="6">
    <location>
        <begin position="6"/>
        <end position="147"/>
    </location>
</feature>
<evidence type="ECO:0000256" key="5">
    <source>
        <dbReference type="PROSITE-ProRule" id="PRU10141"/>
    </source>
</evidence>
<evidence type="ECO:0000313" key="7">
    <source>
        <dbReference type="EMBL" id="GMT08346.1"/>
    </source>
</evidence>
<feature type="non-terminal residue" evidence="7">
    <location>
        <position position="1"/>
    </location>
</feature>
<dbReference type="PROSITE" id="PS00107">
    <property type="entry name" value="PROTEIN_KINASE_ATP"/>
    <property type="match status" value="1"/>
</dbReference>
<dbReference type="SUPFAM" id="SSF56112">
    <property type="entry name" value="Protein kinase-like (PK-like)"/>
    <property type="match status" value="1"/>
</dbReference>
<dbReference type="Gene3D" id="3.30.200.20">
    <property type="entry name" value="Phosphorylase Kinase, domain 1"/>
    <property type="match status" value="1"/>
</dbReference>
<dbReference type="GO" id="GO:0005524">
    <property type="term" value="F:ATP binding"/>
    <property type="evidence" value="ECO:0007669"/>
    <property type="project" value="UniProtKB-UniRule"/>
</dbReference>
<sequence length="147" mass="16764">RFSNDFTVKKILGNGANGCVFETANKFDQGEYAVKRVAVDAANKYTIIEALKEVEVMKDLYHEGIVKFEDAWIEEPPVGWQRAADNQILMELIYKDPVCLYPKITSQLFHSCSFRCIIKMTAFSSMFKWSCVTLVWPSGSLKMNFAT</sequence>
<dbReference type="InterPro" id="IPR050339">
    <property type="entry name" value="CC_SR_Kinase"/>
</dbReference>
<evidence type="ECO:0000256" key="4">
    <source>
        <dbReference type="ARBA" id="ARBA00022840"/>
    </source>
</evidence>
<dbReference type="InterPro" id="IPR000719">
    <property type="entry name" value="Prot_kinase_dom"/>
</dbReference>
<proteinExistence type="predicted"/>
<reference evidence="7" key="1">
    <citation type="submission" date="2023-10" db="EMBL/GenBank/DDBJ databases">
        <title>Genome assembly of Pristionchus species.</title>
        <authorList>
            <person name="Yoshida K."/>
            <person name="Sommer R.J."/>
        </authorList>
    </citation>
    <scope>NUCLEOTIDE SEQUENCE</scope>
    <source>
        <strain evidence="7">RS0144</strain>
    </source>
</reference>
<dbReference type="EMBL" id="BTSX01000063">
    <property type="protein sequence ID" value="GMT08346.1"/>
    <property type="molecule type" value="Genomic_DNA"/>
</dbReference>
<dbReference type="PANTHER" id="PTHR11042">
    <property type="entry name" value="EUKARYOTIC TRANSLATION INITIATION FACTOR 2-ALPHA KINASE EIF2-ALPHA KINASE -RELATED"/>
    <property type="match status" value="1"/>
</dbReference>
<dbReference type="GO" id="GO:0005737">
    <property type="term" value="C:cytoplasm"/>
    <property type="evidence" value="ECO:0007669"/>
    <property type="project" value="TreeGrafter"/>
</dbReference>
<dbReference type="Pfam" id="PF00069">
    <property type="entry name" value="Pkinase"/>
    <property type="match status" value="1"/>
</dbReference>
<evidence type="ECO:0000256" key="2">
    <source>
        <dbReference type="ARBA" id="ARBA00022741"/>
    </source>
</evidence>
<dbReference type="AlphaFoldDB" id="A0AAV5UPI4"/>
<gene>
    <name evidence="7" type="ORF">PENTCL1PPCAC_30520</name>
</gene>
<name>A0AAV5UPI4_9BILA</name>
<protein>
    <recommendedName>
        <fullName evidence="6">Protein kinase domain-containing protein</fullName>
    </recommendedName>
</protein>
<evidence type="ECO:0000313" key="8">
    <source>
        <dbReference type="Proteomes" id="UP001432027"/>
    </source>
</evidence>
<dbReference type="InterPro" id="IPR011009">
    <property type="entry name" value="Kinase-like_dom_sf"/>
</dbReference>
<feature type="binding site" evidence="5">
    <location>
        <position position="35"/>
    </location>
    <ligand>
        <name>ATP</name>
        <dbReference type="ChEBI" id="CHEBI:30616"/>
    </ligand>
</feature>
<keyword evidence="1" id="KW-0808">Transferase</keyword>
<dbReference type="GO" id="GO:0005634">
    <property type="term" value="C:nucleus"/>
    <property type="evidence" value="ECO:0007669"/>
    <property type="project" value="TreeGrafter"/>
</dbReference>
<keyword evidence="3" id="KW-0418">Kinase</keyword>
<dbReference type="GO" id="GO:0004694">
    <property type="term" value="F:eukaryotic translation initiation factor 2alpha kinase activity"/>
    <property type="evidence" value="ECO:0007669"/>
    <property type="project" value="TreeGrafter"/>
</dbReference>
<dbReference type="InterPro" id="IPR017441">
    <property type="entry name" value="Protein_kinase_ATP_BS"/>
</dbReference>
<keyword evidence="2 5" id="KW-0547">Nucleotide-binding</keyword>
<evidence type="ECO:0000256" key="1">
    <source>
        <dbReference type="ARBA" id="ARBA00022679"/>
    </source>
</evidence>